<evidence type="ECO:0000313" key="2">
    <source>
        <dbReference type="EMBL" id="ETO83419.1"/>
    </source>
</evidence>
<dbReference type="Proteomes" id="UP000028582">
    <property type="component" value="Unassembled WGS sequence"/>
</dbReference>
<accession>A0A081AX08</accession>
<name>A0A081AX08_PHYNI</name>
<protein>
    <submittedName>
        <fullName evidence="2">Uncharacterized protein</fullName>
    </submittedName>
</protein>
<feature type="compositionally biased region" description="Low complexity" evidence="1">
    <location>
        <begin position="57"/>
        <end position="72"/>
    </location>
</feature>
<dbReference type="OrthoDB" id="121226at2759"/>
<dbReference type="EMBL" id="ANJA01000509">
    <property type="protein sequence ID" value="ETO83419.1"/>
    <property type="molecule type" value="Genomic_DNA"/>
</dbReference>
<evidence type="ECO:0000256" key="1">
    <source>
        <dbReference type="SAM" id="MobiDB-lite"/>
    </source>
</evidence>
<reference evidence="2 3" key="1">
    <citation type="submission" date="2013-11" db="EMBL/GenBank/DDBJ databases">
        <title>The Genome Sequence of Phytophthora parasitica P1976.</title>
        <authorList>
            <consortium name="The Broad Institute Genomics Platform"/>
            <person name="Russ C."/>
            <person name="Tyler B."/>
            <person name="Panabieres F."/>
            <person name="Shan W."/>
            <person name="Tripathy S."/>
            <person name="Grunwald N."/>
            <person name="Machado M."/>
            <person name="Johnson C.S."/>
            <person name="Walker B."/>
            <person name="Young S."/>
            <person name="Zeng Q."/>
            <person name="Gargeya S."/>
            <person name="Fitzgerald M."/>
            <person name="Haas B."/>
            <person name="Abouelleil A."/>
            <person name="Allen A.W."/>
            <person name="Alvarado L."/>
            <person name="Arachchi H.M."/>
            <person name="Berlin A.M."/>
            <person name="Chapman S.B."/>
            <person name="Gainer-Dewar J."/>
            <person name="Goldberg J."/>
            <person name="Griggs A."/>
            <person name="Gujja S."/>
            <person name="Hansen M."/>
            <person name="Howarth C."/>
            <person name="Imamovic A."/>
            <person name="Ireland A."/>
            <person name="Larimer J."/>
            <person name="McCowan C."/>
            <person name="Murphy C."/>
            <person name="Pearson M."/>
            <person name="Poon T.W."/>
            <person name="Priest M."/>
            <person name="Roberts A."/>
            <person name="Saif S."/>
            <person name="Shea T."/>
            <person name="Sisk P."/>
            <person name="Sykes S."/>
            <person name="Wortman J."/>
            <person name="Nusbaum C."/>
            <person name="Birren B."/>
        </authorList>
    </citation>
    <scope>NUCLEOTIDE SEQUENCE [LARGE SCALE GENOMIC DNA]</scope>
    <source>
        <strain evidence="2 3">P1976</strain>
    </source>
</reference>
<dbReference type="AlphaFoldDB" id="A0A081AX08"/>
<sequence length="152" mass="15941">MPPTTTTTTTTTTTMTTKTFFSPMAGSPTKSPLSVQRPTLSPRKRKFSDASAASPTSLDEVSASSSSADELVISPKKKAKAEERASSDLSKWESHVVASIASALDLDGMTADDDAKGCCSSNSNQLEPIAFSAVPAGDLATDELQILRHFLA</sequence>
<feature type="region of interest" description="Disordered" evidence="1">
    <location>
        <begin position="1"/>
        <end position="88"/>
    </location>
</feature>
<comment type="caution">
    <text evidence="2">The sequence shown here is derived from an EMBL/GenBank/DDBJ whole genome shotgun (WGS) entry which is preliminary data.</text>
</comment>
<proteinExistence type="predicted"/>
<organism evidence="2 3">
    <name type="scientific">Phytophthora nicotianae P1976</name>
    <dbReference type="NCBI Taxonomy" id="1317066"/>
    <lineage>
        <taxon>Eukaryota</taxon>
        <taxon>Sar</taxon>
        <taxon>Stramenopiles</taxon>
        <taxon>Oomycota</taxon>
        <taxon>Peronosporomycetes</taxon>
        <taxon>Peronosporales</taxon>
        <taxon>Peronosporaceae</taxon>
        <taxon>Phytophthora</taxon>
    </lineage>
</organism>
<evidence type="ECO:0000313" key="3">
    <source>
        <dbReference type="Proteomes" id="UP000028582"/>
    </source>
</evidence>
<gene>
    <name evidence="2" type="ORF">F444_02563</name>
</gene>
<feature type="compositionally biased region" description="Low complexity" evidence="1">
    <location>
        <begin position="1"/>
        <end position="19"/>
    </location>
</feature>
<feature type="compositionally biased region" description="Polar residues" evidence="1">
    <location>
        <begin position="28"/>
        <end position="39"/>
    </location>
</feature>